<dbReference type="Proteomes" id="UP001143856">
    <property type="component" value="Unassembled WGS sequence"/>
</dbReference>
<keyword evidence="2" id="KW-1185">Reference proteome</keyword>
<evidence type="ECO:0000313" key="1">
    <source>
        <dbReference type="EMBL" id="KAJ2974696.1"/>
    </source>
</evidence>
<name>A0ACC1N883_9PEZI</name>
<gene>
    <name evidence="1" type="ORF">NUW58_g8574</name>
</gene>
<reference evidence="1" key="1">
    <citation type="submission" date="2022-10" db="EMBL/GenBank/DDBJ databases">
        <title>Genome Sequence of Xylaria curta.</title>
        <authorList>
            <person name="Buettner E."/>
        </authorList>
    </citation>
    <scope>NUCLEOTIDE SEQUENCE</scope>
    <source>
        <strain evidence="1">Babe10</strain>
    </source>
</reference>
<accession>A0ACC1N883</accession>
<evidence type="ECO:0000313" key="2">
    <source>
        <dbReference type="Proteomes" id="UP001143856"/>
    </source>
</evidence>
<comment type="caution">
    <text evidence="1">The sequence shown here is derived from an EMBL/GenBank/DDBJ whole genome shotgun (WGS) entry which is preliminary data.</text>
</comment>
<proteinExistence type="predicted"/>
<sequence>MCLLYTNQTALNRAVVLRVLHESVTDLKTTASGNTSLTPQLKLARVHALMFYQTIRMFDGDITLGSEAERDMALLESWNQDLCKVRDNLDDLADKGEAISEHPPESWERILAIGVPLFFVGRSPGKPSSSLDPNGQDPHVGQIITYISHLWNAQNSFDFFQAWREKPLYIISGFSFEDFLKTGTGDDLDDFAIYILTVFFGVNEIKTFCHETSGRILTPI</sequence>
<dbReference type="EMBL" id="JAPDGR010002676">
    <property type="protein sequence ID" value="KAJ2974696.1"/>
    <property type="molecule type" value="Genomic_DNA"/>
</dbReference>
<organism evidence="1 2">
    <name type="scientific">Xylaria curta</name>
    <dbReference type="NCBI Taxonomy" id="42375"/>
    <lineage>
        <taxon>Eukaryota</taxon>
        <taxon>Fungi</taxon>
        <taxon>Dikarya</taxon>
        <taxon>Ascomycota</taxon>
        <taxon>Pezizomycotina</taxon>
        <taxon>Sordariomycetes</taxon>
        <taxon>Xylariomycetidae</taxon>
        <taxon>Xylariales</taxon>
        <taxon>Xylariaceae</taxon>
        <taxon>Xylaria</taxon>
    </lineage>
</organism>
<protein>
    <submittedName>
        <fullName evidence="1">Uncharacterized protein</fullName>
    </submittedName>
</protein>